<feature type="transmembrane region" description="Helical" evidence="5">
    <location>
        <begin position="37"/>
        <end position="55"/>
    </location>
</feature>
<feature type="transmembrane region" description="Helical" evidence="5">
    <location>
        <begin position="12"/>
        <end position="30"/>
    </location>
</feature>
<gene>
    <name evidence="5" type="primary">nuoN</name>
    <name evidence="8" type="ORF">ENS56_11715</name>
</gene>
<dbReference type="NCBIfam" id="TIGR01770">
    <property type="entry name" value="NDH_I_N"/>
    <property type="match status" value="1"/>
</dbReference>
<evidence type="ECO:0000256" key="6">
    <source>
        <dbReference type="RuleBase" id="RU000320"/>
    </source>
</evidence>
<keyword evidence="5" id="KW-0813">Transport</keyword>
<dbReference type="HAMAP" id="MF_00445">
    <property type="entry name" value="NDH1_NuoN_1"/>
    <property type="match status" value="1"/>
</dbReference>
<evidence type="ECO:0000313" key="8">
    <source>
        <dbReference type="EMBL" id="HGT48696.1"/>
    </source>
</evidence>
<keyword evidence="5" id="KW-0520">NAD</keyword>
<dbReference type="PANTHER" id="PTHR22773">
    <property type="entry name" value="NADH DEHYDROGENASE"/>
    <property type="match status" value="1"/>
</dbReference>
<feature type="transmembrane region" description="Helical" evidence="5">
    <location>
        <begin position="407"/>
        <end position="432"/>
    </location>
</feature>
<comment type="caution">
    <text evidence="8">The sequence shown here is derived from an EMBL/GenBank/DDBJ whole genome shotgun (WGS) entry which is preliminary data.</text>
</comment>
<keyword evidence="5" id="KW-0874">Quinone</keyword>
<evidence type="ECO:0000256" key="3">
    <source>
        <dbReference type="ARBA" id="ARBA00022989"/>
    </source>
</evidence>
<dbReference type="InterPro" id="IPR010096">
    <property type="entry name" value="NADH-Q_OxRdtase_suN/2"/>
</dbReference>
<comment type="similarity">
    <text evidence="5">Belongs to the complex I subunit 2 family.</text>
</comment>
<dbReference type="EC" id="7.1.1.-" evidence="5"/>
<sequence>MYNNIQEFYNTIPLVIIAAGILISITIEMYSKKSENYLSWFSTLVFLSSGFYSLLTLDNRSVILQNMLATGGYVHIFYFIFTFSAAIICFLSIDYLKKYDAYFGEYYILLQTSVLGMMFMAGAKDLFMIFLGLEVMSVSFYVLAGINRKRLTATESALKYFLLGAFATGFVVYGIALIYGTAQSTSFDVIASKFSELSGNLLFLTGVLLFLIGFSFKIAAFPFHMWVPDVYQGAPSTVAGLFSTAGKVAAFSAIIVSLFVLFTSGAMKIITPYLSVISVLSMFFGSIVAIAQTNIKRMLAYSSISHAGYLLIGLAASNSSGIAGIIFYLAAYSFMNLGAFGIVSLVEGKEESNLELNSYRGLGTRQPLLAALLSLFMFSLAGIPPFAGFFGKYYIFIAAIEAKLTWLAILGVLSSVISVYFYLRLVVLMYFYDSSDEFEIAKSSTGLLAVFISAILVVLLGILPGTLLNLITSYL</sequence>
<feature type="transmembrane region" description="Helical" evidence="5">
    <location>
        <begin position="75"/>
        <end position="96"/>
    </location>
</feature>
<accession>A0A832DP43</accession>
<feature type="transmembrane region" description="Helical" evidence="5">
    <location>
        <begin position="322"/>
        <end position="346"/>
    </location>
</feature>
<feature type="transmembrane region" description="Helical" evidence="5">
    <location>
        <begin position="367"/>
        <end position="387"/>
    </location>
</feature>
<keyword evidence="5" id="KW-1278">Translocase</keyword>
<dbReference type="InterPro" id="IPR001750">
    <property type="entry name" value="ND/Mrp_TM"/>
</dbReference>
<feature type="transmembrane region" description="Helical" evidence="5">
    <location>
        <begin position="444"/>
        <end position="471"/>
    </location>
</feature>
<dbReference type="GO" id="GO:0008137">
    <property type="term" value="F:NADH dehydrogenase (ubiquinone) activity"/>
    <property type="evidence" value="ECO:0007669"/>
    <property type="project" value="InterPro"/>
</dbReference>
<feature type="transmembrane region" description="Helical" evidence="5">
    <location>
        <begin position="103"/>
        <end position="121"/>
    </location>
</feature>
<name>A0A832DP43_9BACT</name>
<dbReference type="GO" id="GO:0050136">
    <property type="term" value="F:NADH dehydrogenase (quinone) (non-electrogenic) activity"/>
    <property type="evidence" value="ECO:0007669"/>
    <property type="project" value="UniProtKB-UniRule"/>
</dbReference>
<evidence type="ECO:0000256" key="4">
    <source>
        <dbReference type="ARBA" id="ARBA00023136"/>
    </source>
</evidence>
<feature type="transmembrane region" description="Helical" evidence="5">
    <location>
        <begin position="248"/>
        <end position="267"/>
    </location>
</feature>
<dbReference type="GO" id="GO:0012505">
    <property type="term" value="C:endomembrane system"/>
    <property type="evidence" value="ECO:0007669"/>
    <property type="project" value="UniProtKB-SubCell"/>
</dbReference>
<keyword evidence="5" id="KW-1003">Cell membrane</keyword>
<keyword evidence="2 5" id="KW-0812">Transmembrane</keyword>
<comment type="subcellular location">
    <subcellularLocation>
        <location evidence="5">Cell membrane</location>
        <topology evidence="5">Multi-pass membrane protein</topology>
    </subcellularLocation>
    <subcellularLocation>
        <location evidence="1">Endomembrane system</location>
        <topology evidence="1">Multi-pass membrane protein</topology>
    </subcellularLocation>
    <subcellularLocation>
        <location evidence="6">Membrane</location>
        <topology evidence="6">Multi-pass membrane protein</topology>
    </subcellularLocation>
</comment>
<comment type="catalytic activity">
    <reaction evidence="5">
        <text>a quinone + NADH + 5 H(+)(in) = a quinol + NAD(+) + 4 H(+)(out)</text>
        <dbReference type="Rhea" id="RHEA:57888"/>
        <dbReference type="ChEBI" id="CHEBI:15378"/>
        <dbReference type="ChEBI" id="CHEBI:24646"/>
        <dbReference type="ChEBI" id="CHEBI:57540"/>
        <dbReference type="ChEBI" id="CHEBI:57945"/>
        <dbReference type="ChEBI" id="CHEBI:132124"/>
    </reaction>
</comment>
<dbReference type="Pfam" id="PF00361">
    <property type="entry name" value="Proton_antipo_M"/>
    <property type="match status" value="1"/>
</dbReference>
<keyword evidence="4 5" id="KW-0472">Membrane</keyword>
<feature type="transmembrane region" description="Helical" evidence="5">
    <location>
        <begin position="273"/>
        <end position="291"/>
    </location>
</feature>
<feature type="transmembrane region" description="Helical" evidence="5">
    <location>
        <begin position="158"/>
        <end position="181"/>
    </location>
</feature>
<keyword evidence="3 5" id="KW-1133">Transmembrane helix</keyword>
<dbReference type="EMBL" id="DSVI01000019">
    <property type="protein sequence ID" value="HGT48696.1"/>
    <property type="molecule type" value="Genomic_DNA"/>
</dbReference>
<feature type="transmembrane region" description="Helical" evidence="5">
    <location>
        <begin position="298"/>
        <end position="316"/>
    </location>
</feature>
<evidence type="ECO:0000256" key="2">
    <source>
        <dbReference type="ARBA" id="ARBA00022692"/>
    </source>
</evidence>
<proteinExistence type="inferred from homology"/>
<feature type="transmembrane region" description="Helical" evidence="5">
    <location>
        <begin position="201"/>
        <end position="227"/>
    </location>
</feature>
<keyword evidence="5" id="KW-0830">Ubiquinone</keyword>
<organism evidence="8">
    <name type="scientific">Ignavibacterium album</name>
    <dbReference type="NCBI Taxonomy" id="591197"/>
    <lineage>
        <taxon>Bacteria</taxon>
        <taxon>Pseudomonadati</taxon>
        <taxon>Ignavibacteriota</taxon>
        <taxon>Ignavibacteria</taxon>
        <taxon>Ignavibacteriales</taxon>
        <taxon>Ignavibacteriaceae</taxon>
        <taxon>Ignavibacterium</taxon>
    </lineage>
</organism>
<comment type="subunit">
    <text evidence="5">NDH-1 is composed of 14 different subunits. Subunits NuoA, H, J, K, L, M, N constitute the membrane sector of the complex.</text>
</comment>
<dbReference type="GO" id="GO:0048038">
    <property type="term" value="F:quinone binding"/>
    <property type="evidence" value="ECO:0007669"/>
    <property type="project" value="UniProtKB-KW"/>
</dbReference>
<comment type="function">
    <text evidence="5">NDH-1 shuttles electrons from NADH, via FMN and iron-sulfur (Fe-S) centers, to quinones in the respiratory chain. The immediate electron acceptor for the enzyme in this species is believed to be ubiquinone. Couples the redox reaction to proton translocation (for every two electrons transferred, four hydrogen ions are translocated across the cytoplasmic membrane), and thus conserves the redox energy in a proton gradient.</text>
</comment>
<dbReference type="GO" id="GO:0005886">
    <property type="term" value="C:plasma membrane"/>
    <property type="evidence" value="ECO:0007669"/>
    <property type="project" value="UniProtKB-SubCell"/>
</dbReference>
<evidence type="ECO:0000256" key="5">
    <source>
        <dbReference type="HAMAP-Rule" id="MF_00445"/>
    </source>
</evidence>
<feature type="domain" description="NADH:quinone oxidoreductase/Mrp antiporter transmembrane" evidence="7">
    <location>
        <begin position="123"/>
        <end position="418"/>
    </location>
</feature>
<dbReference type="GO" id="GO:0042773">
    <property type="term" value="P:ATP synthesis coupled electron transport"/>
    <property type="evidence" value="ECO:0007669"/>
    <property type="project" value="InterPro"/>
</dbReference>
<feature type="transmembrane region" description="Helical" evidence="5">
    <location>
        <begin position="127"/>
        <end position="146"/>
    </location>
</feature>
<reference evidence="8" key="1">
    <citation type="journal article" date="2020" name="mSystems">
        <title>Genome- and Community-Level Interaction Insights into Carbon Utilization and Element Cycling Functions of Hydrothermarchaeota in Hydrothermal Sediment.</title>
        <authorList>
            <person name="Zhou Z."/>
            <person name="Liu Y."/>
            <person name="Xu W."/>
            <person name="Pan J."/>
            <person name="Luo Z.H."/>
            <person name="Li M."/>
        </authorList>
    </citation>
    <scope>NUCLEOTIDE SEQUENCE [LARGE SCALE GENOMIC DNA]</scope>
    <source>
        <strain evidence="8">SpSt-500</strain>
    </source>
</reference>
<dbReference type="AlphaFoldDB" id="A0A832DP43"/>
<protein>
    <recommendedName>
        <fullName evidence="5">NADH-quinone oxidoreductase subunit N</fullName>
        <ecNumber evidence="5">7.1.1.-</ecNumber>
    </recommendedName>
    <alternativeName>
        <fullName evidence="5">NADH dehydrogenase I subunit N</fullName>
    </alternativeName>
    <alternativeName>
        <fullName evidence="5">NDH-1 subunit N</fullName>
    </alternativeName>
</protein>
<evidence type="ECO:0000259" key="7">
    <source>
        <dbReference type="Pfam" id="PF00361"/>
    </source>
</evidence>
<evidence type="ECO:0000256" key="1">
    <source>
        <dbReference type="ARBA" id="ARBA00004127"/>
    </source>
</evidence>